<keyword evidence="1" id="KW-0813">Transport</keyword>
<feature type="domain" description="NADH-quinone oxidoreductase subunit D" evidence="2">
    <location>
        <begin position="132"/>
        <end position="303"/>
    </location>
</feature>
<comment type="similarity">
    <text evidence="1">Belongs to the complex I 49 kDa subunit family.</text>
</comment>
<evidence type="ECO:0000313" key="3">
    <source>
        <dbReference type="EMBL" id="MCG2587362.1"/>
    </source>
</evidence>
<protein>
    <recommendedName>
        <fullName evidence="1">NADH-quinone oxidoreductase subunit D</fullName>
        <ecNumber evidence="1">7.1.1.-</ecNumber>
    </recommendedName>
    <alternativeName>
        <fullName evidence="1">NADH dehydrogenase I subunit D</fullName>
    </alternativeName>
    <alternativeName>
        <fullName evidence="1">NDH-1 subunit D</fullName>
    </alternativeName>
</protein>
<dbReference type="HAMAP" id="MF_01358">
    <property type="entry name" value="NDH1_NuoD"/>
    <property type="match status" value="1"/>
</dbReference>
<dbReference type="Proteomes" id="UP001165366">
    <property type="component" value="Unassembled WGS sequence"/>
</dbReference>
<dbReference type="PANTHER" id="PTHR11993:SF10">
    <property type="entry name" value="NADH DEHYDROGENASE [UBIQUINONE] IRON-SULFUR PROTEIN 2, MITOCHONDRIAL"/>
    <property type="match status" value="1"/>
</dbReference>
<organism evidence="3 4">
    <name type="scientific">Rhodohalobacter sulfatireducens</name>
    <dbReference type="NCBI Taxonomy" id="2911366"/>
    <lineage>
        <taxon>Bacteria</taxon>
        <taxon>Pseudomonadati</taxon>
        <taxon>Balneolota</taxon>
        <taxon>Balneolia</taxon>
        <taxon>Balneolales</taxon>
        <taxon>Balneolaceae</taxon>
        <taxon>Rhodohalobacter</taxon>
    </lineage>
</organism>
<keyword evidence="4" id="KW-1185">Reference proteome</keyword>
<feature type="domain" description="NADH-quinone oxidoreductase subunit D" evidence="2">
    <location>
        <begin position="306"/>
        <end position="383"/>
    </location>
</feature>
<dbReference type="NCBIfam" id="NF004739">
    <property type="entry name" value="PRK06075.1"/>
    <property type="match status" value="1"/>
</dbReference>
<accession>A0ABS9K967</accession>
<dbReference type="PANTHER" id="PTHR11993">
    <property type="entry name" value="NADH-UBIQUINONE OXIDOREDUCTASE 49 KDA SUBUNIT"/>
    <property type="match status" value="1"/>
</dbReference>
<evidence type="ECO:0000259" key="2">
    <source>
        <dbReference type="Pfam" id="PF00346"/>
    </source>
</evidence>
<gene>
    <name evidence="1" type="primary">nuoD</name>
    <name evidence="3" type="ORF">L6773_02205</name>
</gene>
<comment type="caution">
    <text evidence="3">The sequence shown here is derived from an EMBL/GenBank/DDBJ whole genome shotgun (WGS) entry which is preliminary data.</text>
</comment>
<sequence>MEVMMNKTTDSNSERREMVINMGPQHPSTHGVLRLELVLDGEVVKEVRPNIGYLHRCFEKYAEELGDYASVTPYTDRMDYVSAMNQELGYVIAIERLLELEIPERVEYIRVIISELQRIASHLLGIGAFGLDLGAFTPFLYLFTEREKILDIFEKTSGARLLYNYMTVGGLMKDVPKDFKKDTAEFVKTFRPKIKELNDLLSYNKIFINRTADIGVLPEKVALNYAASGPVLRGSGMKWDLRKDDPYSIYDRFDFDIPVGSGEVGTLGDCWDRYMVRVREMEQSLRIIEQALDGMPDEGDVTEAVPKRIRLKEGEIYCRTETPRGELGYYIISDKKGGPFRVKARAPSFVHLSMLPAISKGSLIADMVAIVGSIDIVLGEVDR</sequence>
<reference evidence="3" key="1">
    <citation type="submission" date="2022-01" db="EMBL/GenBank/DDBJ databases">
        <authorList>
            <person name="Wang Y."/>
        </authorList>
    </citation>
    <scope>NUCLEOTIDE SEQUENCE</scope>
    <source>
        <strain evidence="3">WB101</strain>
    </source>
</reference>
<dbReference type="EC" id="7.1.1.-" evidence="1"/>
<keyword evidence="1" id="KW-0472">Membrane</keyword>
<comment type="catalytic activity">
    <reaction evidence="1">
        <text>a quinone + NADH + 5 H(+)(in) = a quinol + NAD(+) + 4 H(+)(out)</text>
        <dbReference type="Rhea" id="RHEA:57888"/>
        <dbReference type="ChEBI" id="CHEBI:15378"/>
        <dbReference type="ChEBI" id="CHEBI:24646"/>
        <dbReference type="ChEBI" id="CHEBI:57540"/>
        <dbReference type="ChEBI" id="CHEBI:57945"/>
        <dbReference type="ChEBI" id="CHEBI:132124"/>
    </reaction>
</comment>
<keyword evidence="1" id="KW-0830">Ubiquinone</keyword>
<evidence type="ECO:0000313" key="4">
    <source>
        <dbReference type="Proteomes" id="UP001165366"/>
    </source>
</evidence>
<keyword evidence="1" id="KW-1278">Translocase</keyword>
<dbReference type="Pfam" id="PF00346">
    <property type="entry name" value="Complex1_49kDa"/>
    <property type="match status" value="2"/>
</dbReference>
<dbReference type="InterPro" id="IPR029014">
    <property type="entry name" value="NiFe-Hase_large"/>
</dbReference>
<comment type="function">
    <text evidence="1">NDH-1 shuttles electrons from NADH, via FMN and iron-sulfur (Fe-S) centers, to quinones in the respiratory chain. The immediate electron acceptor for the enzyme in this species is believed to be ubiquinone. Couples the redox reaction to proton translocation (for every two electrons transferred, four hydrogen ions are translocated across the cytoplasmic membrane), and thus conserves the redox energy in a proton gradient.</text>
</comment>
<keyword evidence="1" id="KW-1003">Cell membrane</keyword>
<proteinExistence type="inferred from homology"/>
<keyword evidence="1" id="KW-0520">NAD</keyword>
<dbReference type="InterPro" id="IPR022885">
    <property type="entry name" value="NDH1_su_D/H"/>
</dbReference>
<dbReference type="Gene3D" id="1.10.645.10">
    <property type="entry name" value="Cytochrome-c3 Hydrogenase, chain B"/>
    <property type="match status" value="1"/>
</dbReference>
<comment type="subcellular location">
    <subcellularLocation>
        <location evidence="1">Cell membrane</location>
        <topology evidence="1">Peripheral membrane protein</topology>
        <orientation evidence="1">Cytoplasmic side</orientation>
    </subcellularLocation>
</comment>
<keyword evidence="1" id="KW-0874">Quinone</keyword>
<comment type="subunit">
    <text evidence="1">NDH-1 is composed of 14 different subunits. Subunits NuoB, C, D, E, F, and G constitute the peripheral sector of the complex.</text>
</comment>
<evidence type="ECO:0000256" key="1">
    <source>
        <dbReference type="HAMAP-Rule" id="MF_01358"/>
    </source>
</evidence>
<dbReference type="EMBL" id="JAKLWS010000001">
    <property type="protein sequence ID" value="MCG2587362.1"/>
    <property type="molecule type" value="Genomic_DNA"/>
</dbReference>
<dbReference type="SUPFAM" id="SSF56762">
    <property type="entry name" value="HydB/Nqo4-like"/>
    <property type="match status" value="1"/>
</dbReference>
<reference evidence="3" key="2">
    <citation type="submission" date="2024-05" db="EMBL/GenBank/DDBJ databases">
        <title>Rhodohalobacter halophilus gen. nov., sp. nov., a moderately halophilic member of the family Balneolaceae.</title>
        <authorList>
            <person name="Xia J."/>
        </authorList>
    </citation>
    <scope>NUCLEOTIDE SEQUENCE</scope>
    <source>
        <strain evidence="3">WB101</strain>
    </source>
</reference>
<dbReference type="InterPro" id="IPR001135">
    <property type="entry name" value="NADH_Q_OxRdtase_suD"/>
</dbReference>
<name>A0ABS9K967_9BACT</name>